<organism evidence="4 5">
    <name type="scientific">SAR92 clade bacterium</name>
    <dbReference type="NCBI Taxonomy" id="2315479"/>
    <lineage>
        <taxon>Bacteria</taxon>
        <taxon>Pseudomonadati</taxon>
        <taxon>Pseudomonadota</taxon>
        <taxon>Gammaproteobacteria</taxon>
        <taxon>Cellvibrionales</taxon>
        <taxon>Porticoccaceae</taxon>
        <taxon>SAR92 clade</taxon>
    </lineage>
</organism>
<evidence type="ECO:0000256" key="3">
    <source>
        <dbReference type="ARBA" id="ARBA00049244"/>
    </source>
</evidence>
<dbReference type="GO" id="GO:0009360">
    <property type="term" value="C:DNA polymerase III complex"/>
    <property type="evidence" value="ECO:0007669"/>
    <property type="project" value="TreeGrafter"/>
</dbReference>
<dbReference type="InterPro" id="IPR027417">
    <property type="entry name" value="P-loop_NTPase"/>
</dbReference>
<reference evidence="4 5" key="1">
    <citation type="submission" date="2019-02" db="EMBL/GenBank/DDBJ databases">
        <title>Prokaryotic population dynamics and viral predation in marine succession experiment using metagenomics: the confinement effect.</title>
        <authorList>
            <person name="Haro-Moreno J.M."/>
            <person name="Rodriguez-Valera F."/>
            <person name="Lopez-Perez M."/>
        </authorList>
    </citation>
    <scope>NUCLEOTIDE SEQUENCE [LARGE SCALE GENOMIC DNA]</scope>
    <source>
        <strain evidence="4">MED-G170</strain>
    </source>
</reference>
<dbReference type="GO" id="GO:0008408">
    <property type="term" value="F:3'-5' exonuclease activity"/>
    <property type="evidence" value="ECO:0007669"/>
    <property type="project" value="InterPro"/>
</dbReference>
<evidence type="ECO:0000313" key="4">
    <source>
        <dbReference type="EMBL" id="RZO20524.1"/>
    </source>
</evidence>
<keyword evidence="4" id="KW-0808">Transferase</keyword>
<dbReference type="EC" id="2.7.7.7" evidence="1"/>
<protein>
    <recommendedName>
        <fullName evidence="1">DNA-directed DNA polymerase</fullName>
        <ecNumber evidence="1">2.7.7.7</ecNumber>
    </recommendedName>
</protein>
<keyword evidence="2" id="KW-0239">DNA-directed DNA polymerase</keyword>
<comment type="caution">
    <text evidence="4">The sequence shown here is derived from an EMBL/GenBank/DDBJ whole genome shotgun (WGS) entry which is preliminary data.</text>
</comment>
<gene>
    <name evidence="4" type="primary">holB</name>
    <name evidence="4" type="ORF">EVB03_04505</name>
</gene>
<dbReference type="PANTHER" id="PTHR11669:SF8">
    <property type="entry name" value="DNA POLYMERASE III SUBUNIT DELTA"/>
    <property type="match status" value="1"/>
</dbReference>
<evidence type="ECO:0000256" key="1">
    <source>
        <dbReference type="ARBA" id="ARBA00012417"/>
    </source>
</evidence>
<dbReference type="PANTHER" id="PTHR11669">
    <property type="entry name" value="REPLICATION FACTOR C / DNA POLYMERASE III GAMMA-TAU SUBUNIT"/>
    <property type="match status" value="1"/>
</dbReference>
<accession>A0A520MH25</accession>
<dbReference type="InterPro" id="IPR004622">
    <property type="entry name" value="DNA_pol_HolB"/>
</dbReference>
<evidence type="ECO:0000256" key="2">
    <source>
        <dbReference type="ARBA" id="ARBA00022932"/>
    </source>
</evidence>
<dbReference type="SUPFAM" id="SSF52540">
    <property type="entry name" value="P-loop containing nucleoside triphosphate hydrolases"/>
    <property type="match status" value="1"/>
</dbReference>
<sequence>MEAYQTGVPLPLPWQEDVWKDFSQALEYERLPHALLISGPNGIGKQRLATALAHRLLCTAEKHNYACGVCKGCQLLAAGSHPDLVLLEPPDAGKDILIGDIRKLISTLDKTAQQGGWKVAIIAPSESMNNSSSNALLKSLEEPQGKTLIILVAHRPSLLSATIRSRCQKRALLTPPAKVAGDWLKIVTGDNGSVDKALEVASGRPLLALDSIQSDTLQEQETFEGVLVAVRDGDLSFIDGAQQCSKLAPSQAIEWFMNYLHRLVTSDSTSQGNQKIYLFSDRLHLMHAMILSGSNINQQLIWEELLMSWAQVFSNR</sequence>
<dbReference type="NCBIfam" id="TIGR00678">
    <property type="entry name" value="holB"/>
    <property type="match status" value="1"/>
</dbReference>
<name>A0A520MH25_9GAMM</name>
<comment type="catalytic activity">
    <reaction evidence="3">
        <text>DNA(n) + a 2'-deoxyribonucleoside 5'-triphosphate = DNA(n+1) + diphosphate</text>
        <dbReference type="Rhea" id="RHEA:22508"/>
        <dbReference type="Rhea" id="RHEA-COMP:17339"/>
        <dbReference type="Rhea" id="RHEA-COMP:17340"/>
        <dbReference type="ChEBI" id="CHEBI:33019"/>
        <dbReference type="ChEBI" id="CHEBI:61560"/>
        <dbReference type="ChEBI" id="CHEBI:173112"/>
        <dbReference type="EC" id="2.7.7.7"/>
    </reaction>
</comment>
<dbReference type="Pfam" id="PF13177">
    <property type="entry name" value="DNA_pol3_delta2"/>
    <property type="match status" value="1"/>
</dbReference>
<dbReference type="InterPro" id="IPR050238">
    <property type="entry name" value="DNA_Rep/Repair_Clamp_Loader"/>
</dbReference>
<dbReference type="GO" id="GO:0006261">
    <property type="term" value="P:DNA-templated DNA replication"/>
    <property type="evidence" value="ECO:0007669"/>
    <property type="project" value="TreeGrafter"/>
</dbReference>
<dbReference type="GO" id="GO:0003887">
    <property type="term" value="F:DNA-directed DNA polymerase activity"/>
    <property type="evidence" value="ECO:0007669"/>
    <property type="project" value="UniProtKB-KW"/>
</dbReference>
<dbReference type="EMBL" id="SHBP01000004">
    <property type="protein sequence ID" value="RZO20524.1"/>
    <property type="molecule type" value="Genomic_DNA"/>
</dbReference>
<dbReference type="Proteomes" id="UP000315889">
    <property type="component" value="Unassembled WGS sequence"/>
</dbReference>
<keyword evidence="4" id="KW-0548">Nucleotidyltransferase</keyword>
<dbReference type="Gene3D" id="3.40.50.300">
    <property type="entry name" value="P-loop containing nucleotide triphosphate hydrolases"/>
    <property type="match status" value="1"/>
</dbReference>
<dbReference type="AlphaFoldDB" id="A0A520MH25"/>
<evidence type="ECO:0000313" key="5">
    <source>
        <dbReference type="Proteomes" id="UP000315889"/>
    </source>
</evidence>
<proteinExistence type="predicted"/>